<evidence type="ECO:0000256" key="1">
    <source>
        <dbReference type="ARBA" id="ARBA00022723"/>
    </source>
</evidence>
<dbReference type="EMBL" id="CM017881">
    <property type="protein sequence ID" value="KAG1361856.1"/>
    <property type="molecule type" value="Genomic_DNA"/>
</dbReference>
<dbReference type="Proteomes" id="UP000797356">
    <property type="component" value="Chromosome 10"/>
</dbReference>
<accession>A0A8K0N7Z2</accession>
<dbReference type="SUPFAM" id="SSF57850">
    <property type="entry name" value="RING/U-box"/>
    <property type="match status" value="1"/>
</dbReference>
<gene>
    <name evidence="7" type="ORF">COCNU_10G000750</name>
</gene>
<evidence type="ECO:0000313" key="8">
    <source>
        <dbReference type="Proteomes" id="UP000797356"/>
    </source>
</evidence>
<evidence type="ECO:0000256" key="3">
    <source>
        <dbReference type="ARBA" id="ARBA00022833"/>
    </source>
</evidence>
<dbReference type="Gene3D" id="3.30.60.90">
    <property type="match status" value="1"/>
</dbReference>
<reference evidence="7" key="1">
    <citation type="journal article" date="2017" name="Gigascience">
        <title>The genome draft of coconut (Cocos nucifera).</title>
        <authorList>
            <person name="Xiao Y."/>
            <person name="Xu P."/>
            <person name="Fan H."/>
            <person name="Baudouin L."/>
            <person name="Xia W."/>
            <person name="Bocs S."/>
            <person name="Xu J."/>
            <person name="Li Q."/>
            <person name="Guo A."/>
            <person name="Zhou L."/>
            <person name="Li J."/>
            <person name="Wu Y."/>
            <person name="Ma Z."/>
            <person name="Armero A."/>
            <person name="Issali A.E."/>
            <person name="Liu N."/>
            <person name="Peng M."/>
            <person name="Yang Y."/>
        </authorList>
    </citation>
    <scope>NUCLEOTIDE SEQUENCE</scope>
    <source>
        <tissue evidence="7">Spear leaf of Hainan Tall coconut</tissue>
    </source>
</reference>
<sequence length="104" mass="12073">MMYPMIGKRYRCKDCKEAIGFDLCEACYNTSSKLPGRFNQQHTPDHKFELDDTQLLCRILMFRAMPEVDPQQDVAEADLPDDDQQEHANDDHVPEGNQNEDKIL</sequence>
<dbReference type="AlphaFoldDB" id="A0A8K0N7Z2"/>
<keyword evidence="2 4" id="KW-0863">Zinc-finger</keyword>
<dbReference type="GO" id="GO:0061630">
    <property type="term" value="F:ubiquitin protein ligase activity"/>
    <property type="evidence" value="ECO:0007669"/>
    <property type="project" value="TreeGrafter"/>
</dbReference>
<dbReference type="InterPro" id="IPR000433">
    <property type="entry name" value="Znf_ZZ"/>
</dbReference>
<proteinExistence type="predicted"/>
<dbReference type="PANTHER" id="PTHR15898:SF13">
    <property type="entry name" value="BIFUNCTIONAL APOPTOSIS REGULATOR"/>
    <property type="match status" value="1"/>
</dbReference>
<name>A0A8K0N7Z2_COCNU</name>
<protein>
    <submittedName>
        <fullName evidence="7">Putative E3 ubiquitin-protein ligase PRT1</fullName>
    </submittedName>
</protein>
<evidence type="ECO:0000313" key="7">
    <source>
        <dbReference type="EMBL" id="KAG1361856.1"/>
    </source>
</evidence>
<evidence type="ECO:0000256" key="2">
    <source>
        <dbReference type="ARBA" id="ARBA00022771"/>
    </source>
</evidence>
<feature type="domain" description="ZZ-type" evidence="6">
    <location>
        <begin position="1"/>
        <end position="56"/>
    </location>
</feature>
<reference evidence="7" key="2">
    <citation type="submission" date="2019-07" db="EMBL/GenBank/DDBJ databases">
        <authorList>
            <person name="Yang Y."/>
            <person name="Bocs S."/>
            <person name="Baudouin L."/>
        </authorList>
    </citation>
    <scope>NUCLEOTIDE SEQUENCE</scope>
    <source>
        <tissue evidence="7">Spear leaf of Hainan Tall coconut</tissue>
    </source>
</reference>
<dbReference type="FunFam" id="3.30.60.90:FF:000014">
    <property type="entry name" value="E3 ubiquitin-protein ligase PRT1"/>
    <property type="match status" value="1"/>
</dbReference>
<feature type="compositionally biased region" description="Acidic residues" evidence="5">
    <location>
        <begin position="75"/>
        <end position="84"/>
    </location>
</feature>
<evidence type="ECO:0000259" key="6">
    <source>
        <dbReference type="PROSITE" id="PS50135"/>
    </source>
</evidence>
<keyword evidence="1" id="KW-0479">Metal-binding</keyword>
<organism evidence="7 8">
    <name type="scientific">Cocos nucifera</name>
    <name type="common">Coconut palm</name>
    <dbReference type="NCBI Taxonomy" id="13894"/>
    <lineage>
        <taxon>Eukaryota</taxon>
        <taxon>Viridiplantae</taxon>
        <taxon>Streptophyta</taxon>
        <taxon>Embryophyta</taxon>
        <taxon>Tracheophyta</taxon>
        <taxon>Spermatophyta</taxon>
        <taxon>Magnoliopsida</taxon>
        <taxon>Liliopsida</taxon>
        <taxon>Arecaceae</taxon>
        <taxon>Arecoideae</taxon>
        <taxon>Cocoseae</taxon>
        <taxon>Attaleinae</taxon>
        <taxon>Cocos</taxon>
    </lineage>
</organism>
<dbReference type="Pfam" id="PF00569">
    <property type="entry name" value="ZZ"/>
    <property type="match status" value="1"/>
</dbReference>
<evidence type="ECO:0000256" key="5">
    <source>
        <dbReference type="SAM" id="MobiDB-lite"/>
    </source>
</evidence>
<feature type="compositionally biased region" description="Basic and acidic residues" evidence="5">
    <location>
        <begin position="85"/>
        <end position="104"/>
    </location>
</feature>
<dbReference type="OrthoDB" id="6270329at2759"/>
<comment type="caution">
    <text evidence="7">The sequence shown here is derived from an EMBL/GenBank/DDBJ whole genome shotgun (WGS) entry which is preliminary data.</text>
</comment>
<evidence type="ECO:0000256" key="4">
    <source>
        <dbReference type="PROSITE-ProRule" id="PRU00228"/>
    </source>
</evidence>
<dbReference type="PANTHER" id="PTHR15898">
    <property type="entry name" value="BIFUNCTIONAL APOPTOSIS REGULATOR"/>
    <property type="match status" value="1"/>
</dbReference>
<feature type="region of interest" description="Disordered" evidence="5">
    <location>
        <begin position="69"/>
        <end position="104"/>
    </location>
</feature>
<dbReference type="PROSITE" id="PS50135">
    <property type="entry name" value="ZF_ZZ_2"/>
    <property type="match status" value="1"/>
</dbReference>
<dbReference type="InterPro" id="IPR043145">
    <property type="entry name" value="Znf_ZZ_sf"/>
</dbReference>
<dbReference type="GO" id="GO:0008270">
    <property type="term" value="F:zinc ion binding"/>
    <property type="evidence" value="ECO:0007669"/>
    <property type="project" value="UniProtKB-KW"/>
</dbReference>
<keyword evidence="3" id="KW-0862">Zinc</keyword>
<keyword evidence="8" id="KW-1185">Reference proteome</keyword>
<dbReference type="GO" id="GO:0043161">
    <property type="term" value="P:proteasome-mediated ubiquitin-dependent protein catabolic process"/>
    <property type="evidence" value="ECO:0007669"/>
    <property type="project" value="TreeGrafter"/>
</dbReference>